<evidence type="ECO:0000313" key="2">
    <source>
        <dbReference type="EMBL" id="SVB19007.1"/>
    </source>
</evidence>
<organism evidence="2">
    <name type="scientific">marine metagenome</name>
    <dbReference type="NCBI Taxonomy" id="408172"/>
    <lineage>
        <taxon>unclassified sequences</taxon>
        <taxon>metagenomes</taxon>
        <taxon>ecological metagenomes</taxon>
    </lineage>
</organism>
<evidence type="ECO:0000259" key="1">
    <source>
        <dbReference type="Pfam" id="PF23862"/>
    </source>
</evidence>
<dbReference type="Pfam" id="PF23862">
    <property type="entry name" value="CdsD_C"/>
    <property type="match status" value="1"/>
</dbReference>
<accession>A0A382C0P7</accession>
<feature type="domain" description="CdsD C-terminal" evidence="1">
    <location>
        <begin position="89"/>
        <end position="128"/>
    </location>
</feature>
<dbReference type="EMBL" id="UINC01032019">
    <property type="protein sequence ID" value="SVB19007.1"/>
    <property type="molecule type" value="Genomic_DNA"/>
</dbReference>
<name>A0A382C0P7_9ZZZZ</name>
<dbReference type="InterPro" id="IPR056283">
    <property type="entry name" value="CdsD_C"/>
</dbReference>
<dbReference type="AlphaFoldDB" id="A0A382C0P7"/>
<gene>
    <name evidence="2" type="ORF">METZ01_LOCUS171861</name>
</gene>
<sequence>MKKITLGYFLASIFFLGLINIERISEMLSILLVDKSEQFKPSEKLESLNFEQVNILTMLPVDEWGKDIFYDRHNKYSNYFKLMGITYFQDCCKAIINNKIVMVGDHIDGFKVTDINEHHALLKRGKYTITLKLEK</sequence>
<reference evidence="2" key="1">
    <citation type="submission" date="2018-05" db="EMBL/GenBank/DDBJ databases">
        <authorList>
            <person name="Lanie J.A."/>
            <person name="Ng W.-L."/>
            <person name="Kazmierczak K.M."/>
            <person name="Andrzejewski T.M."/>
            <person name="Davidsen T.M."/>
            <person name="Wayne K.J."/>
            <person name="Tettelin H."/>
            <person name="Glass J.I."/>
            <person name="Rusch D."/>
            <person name="Podicherti R."/>
            <person name="Tsui H.-C.T."/>
            <person name="Winkler M.E."/>
        </authorList>
    </citation>
    <scope>NUCLEOTIDE SEQUENCE</scope>
</reference>
<protein>
    <recommendedName>
        <fullName evidence="1">CdsD C-terminal domain-containing protein</fullName>
    </recommendedName>
</protein>
<proteinExistence type="predicted"/>